<keyword evidence="4 5" id="KW-0961">Cell wall biogenesis/degradation</keyword>
<dbReference type="GO" id="GO:0047244">
    <property type="term" value="F:N-acetylglucosaminyldiphosphoundecaprenol N-acetyl-beta-D-mannosaminyltransferase activity"/>
    <property type="evidence" value="ECO:0007669"/>
    <property type="project" value="UniProtKB-UniRule"/>
</dbReference>
<evidence type="ECO:0000313" key="6">
    <source>
        <dbReference type="EMBL" id="AZR72198.1"/>
    </source>
</evidence>
<sequence length="245" mass="28333">MDKVKILGIQVDIITMEEALRWIEDAIEEKKPRQIITGNPEMVMAAQKNEKFFQIMNQADLVVPDGIGLLLVARYFLGVDMPERVTGFDLSTRLFERALNKGYSIYLLGGALGVAEKAKKNLIRQYPGLKIVGTHHGYLNEENRSKVVSEIQNLRPDLLFVGMGAPRQEIFIATYKNQLKVPVSIGIGGSIDIWAGEKRRAPQWMQKIHLEWFYRLVKEPYRFFRMLALPKFVFYSVLYKERRIR</sequence>
<dbReference type="AlphaFoldDB" id="A0A3S9SV94"/>
<keyword evidence="3 5" id="KW-0777">Teichoic acid biosynthesis</keyword>
<proteinExistence type="inferred from homology"/>
<dbReference type="Pfam" id="PF03808">
    <property type="entry name" value="Glyco_tran_WecG"/>
    <property type="match status" value="1"/>
</dbReference>
<dbReference type="GO" id="GO:0019350">
    <property type="term" value="P:teichoic acid biosynthetic process"/>
    <property type="evidence" value="ECO:0007669"/>
    <property type="project" value="UniProtKB-UniRule"/>
</dbReference>
<dbReference type="HAMAP" id="MF_02070">
    <property type="entry name" value="TagA_TarA"/>
    <property type="match status" value="1"/>
</dbReference>
<keyword evidence="2 5" id="KW-0808">Transferase</keyword>
<evidence type="ECO:0000256" key="4">
    <source>
        <dbReference type="ARBA" id="ARBA00023316"/>
    </source>
</evidence>
<evidence type="ECO:0000256" key="2">
    <source>
        <dbReference type="ARBA" id="ARBA00022679"/>
    </source>
</evidence>
<dbReference type="OrthoDB" id="9771846at2"/>
<evidence type="ECO:0000256" key="5">
    <source>
        <dbReference type="HAMAP-Rule" id="MF_02070"/>
    </source>
</evidence>
<evidence type="ECO:0000256" key="1">
    <source>
        <dbReference type="ARBA" id="ARBA00022676"/>
    </source>
</evidence>
<dbReference type="UniPathway" id="UPA00632"/>
<gene>
    <name evidence="6" type="ORF">BBF96_01570</name>
</gene>
<accession>A0A3S9SV94</accession>
<dbReference type="PANTHER" id="PTHR34136">
    <property type="match status" value="1"/>
</dbReference>
<dbReference type="CDD" id="cd06533">
    <property type="entry name" value="Glyco_transf_WecG_TagA"/>
    <property type="match status" value="1"/>
</dbReference>
<dbReference type="GO" id="GO:0071555">
    <property type="term" value="P:cell wall organization"/>
    <property type="evidence" value="ECO:0007669"/>
    <property type="project" value="UniProtKB-KW"/>
</dbReference>
<comment type="pathway">
    <text evidence="5">Cell wall biogenesis; teichoic acid biosynthesis.</text>
</comment>
<dbReference type="Proteomes" id="UP000267250">
    <property type="component" value="Chromosome"/>
</dbReference>
<comment type="function">
    <text evidence="5">Catalyzes the conversion of GlcNAc-PP-undecaprenol into ManNAc-GlcNAc-PP-undecaprenol, the first committed lipid intermediate in the de novo synthesis of teichoic acid.</text>
</comment>
<evidence type="ECO:0000313" key="7">
    <source>
        <dbReference type="Proteomes" id="UP000267250"/>
    </source>
</evidence>
<dbReference type="RefSeq" id="WP_127015527.1">
    <property type="nucleotide sequence ID" value="NZ_CP016379.1"/>
</dbReference>
<keyword evidence="1 5" id="KW-0328">Glycosyltransferase</keyword>
<dbReference type="PANTHER" id="PTHR34136:SF1">
    <property type="entry name" value="UDP-N-ACETYL-D-MANNOSAMINURONIC ACID TRANSFERASE"/>
    <property type="match status" value="1"/>
</dbReference>
<dbReference type="EC" id="2.4.1.187" evidence="5"/>
<dbReference type="NCBIfam" id="TIGR00696">
    <property type="entry name" value="wecG_tagA_cpsF"/>
    <property type="match status" value="1"/>
</dbReference>
<dbReference type="EMBL" id="CP016379">
    <property type="protein sequence ID" value="AZR72198.1"/>
    <property type="molecule type" value="Genomic_DNA"/>
</dbReference>
<dbReference type="KEGG" id="aft:BBF96_01570"/>
<dbReference type="InterPro" id="IPR004629">
    <property type="entry name" value="WecG_TagA_CpsF"/>
</dbReference>
<evidence type="ECO:0000256" key="3">
    <source>
        <dbReference type="ARBA" id="ARBA00022944"/>
    </source>
</evidence>
<name>A0A3S9SV94_9FIRM</name>
<keyword evidence="7" id="KW-1185">Reference proteome</keyword>
<protein>
    <recommendedName>
        <fullName evidence="5">N-acetylglucosaminyldiphosphoundecaprenol N-acetyl-beta-D-mannosaminyltransferase</fullName>
        <ecNumber evidence="5">2.4.1.187</ecNumber>
    </recommendedName>
    <alternativeName>
        <fullName evidence="5">N-acetylmannosaminyltransferase</fullName>
    </alternativeName>
    <alternativeName>
        <fullName evidence="5">UDP-N-acetylmannosamine transferase</fullName>
    </alternativeName>
    <alternativeName>
        <fullName evidence="5">UDP-N-acetylmannosamine:N-acetylglucosaminyl pyrophosphorylundecaprenol N-acetylmannosaminyltransferase</fullName>
    </alternativeName>
</protein>
<comment type="catalytic activity">
    <reaction evidence="5">
        <text>UDP-N-acetyl-alpha-D-mannosamine + N-acetyl-alpha-D-glucosaminyl-di-trans,octa-cis-undecaprenyl diphosphate = N-acetyl-beta-D-mannosaminyl-(1-&gt;4)-N-acetyl-alpha-D-glucosaminyl di-trans,octa-cis-undecaprenyl diphosphate + UDP + H(+)</text>
        <dbReference type="Rhea" id="RHEA:16053"/>
        <dbReference type="ChEBI" id="CHEBI:15378"/>
        <dbReference type="ChEBI" id="CHEBI:58223"/>
        <dbReference type="ChEBI" id="CHEBI:62959"/>
        <dbReference type="ChEBI" id="CHEBI:68623"/>
        <dbReference type="ChEBI" id="CHEBI:132210"/>
        <dbReference type="EC" id="2.4.1.187"/>
    </reaction>
</comment>
<reference evidence="6 7" key="1">
    <citation type="submission" date="2016-07" db="EMBL/GenBank/DDBJ databases">
        <title>Genome and transcriptome analysis of iron-reducing fermentative bacteria Anoxybacter fermentans.</title>
        <authorList>
            <person name="Zeng X."/>
            <person name="Shao Z."/>
        </authorList>
    </citation>
    <scope>NUCLEOTIDE SEQUENCE [LARGE SCALE GENOMIC DNA]</scope>
    <source>
        <strain evidence="6 7">DY22613</strain>
    </source>
</reference>
<comment type="similarity">
    <text evidence="5">Belongs to the glycosyltransferase 26 family. TagA/TarA subfamily.</text>
</comment>
<dbReference type="InterPro" id="IPR034714">
    <property type="entry name" value="TagA_TarA"/>
</dbReference>
<organism evidence="6 7">
    <name type="scientific">Anoxybacter fermentans</name>
    <dbReference type="NCBI Taxonomy" id="1323375"/>
    <lineage>
        <taxon>Bacteria</taxon>
        <taxon>Bacillati</taxon>
        <taxon>Bacillota</taxon>
        <taxon>Clostridia</taxon>
        <taxon>Halanaerobiales</taxon>
        <taxon>Anoxybacter</taxon>
    </lineage>
</organism>